<proteinExistence type="predicted"/>
<name>A0A1H4L6I2_9MICO</name>
<organism evidence="2 3">
    <name type="scientific">Microbacterium hydrocarbonoxydans</name>
    <dbReference type="NCBI Taxonomy" id="273678"/>
    <lineage>
        <taxon>Bacteria</taxon>
        <taxon>Bacillati</taxon>
        <taxon>Actinomycetota</taxon>
        <taxon>Actinomycetes</taxon>
        <taxon>Micrococcales</taxon>
        <taxon>Microbacteriaceae</taxon>
        <taxon>Microbacterium</taxon>
    </lineage>
</organism>
<evidence type="ECO:0000259" key="1">
    <source>
        <dbReference type="Pfam" id="PF12697"/>
    </source>
</evidence>
<dbReference type="EMBL" id="FNSQ01000005">
    <property type="protein sequence ID" value="SEB66313.1"/>
    <property type="molecule type" value="Genomic_DNA"/>
</dbReference>
<dbReference type="Pfam" id="PF12697">
    <property type="entry name" value="Abhydrolase_6"/>
    <property type="match status" value="1"/>
</dbReference>
<sequence length="275" mass="29293">MSVSLPDGRAISGVRGGVTGPPVVLEAGLGNPAATWVAVQRLLALTCHTIAYDRAGHGDSTPAQAPRTLLALADDLEAVLDATVADEPVVLAGHSWGGQVVRLVAQRSPHRVRGVMLIDPTVSAVIADGQVSGVQAMYEELERRVLGGERASLLNEQRARWARGMSAEELDVATADFLTEGNVRTARREAVDLESARPLLENLEASPCPVPIRYLAGSRDAHGDADRELLIAECERIAHLTPGGRSVVIDDARHSIPQESPRRTAQEIAAFAHEL</sequence>
<dbReference type="AlphaFoldDB" id="A0A1H4L6I2"/>
<feature type="domain" description="AB hydrolase-1" evidence="1">
    <location>
        <begin position="23"/>
        <end position="266"/>
    </location>
</feature>
<dbReference type="PANTHER" id="PTHR43798">
    <property type="entry name" value="MONOACYLGLYCEROL LIPASE"/>
    <property type="match status" value="1"/>
</dbReference>
<dbReference type="InterPro" id="IPR000073">
    <property type="entry name" value="AB_hydrolase_1"/>
</dbReference>
<dbReference type="Gene3D" id="3.40.50.1820">
    <property type="entry name" value="alpha/beta hydrolase"/>
    <property type="match status" value="1"/>
</dbReference>
<dbReference type="InterPro" id="IPR000639">
    <property type="entry name" value="Epox_hydrolase-like"/>
</dbReference>
<dbReference type="GO" id="GO:0003824">
    <property type="term" value="F:catalytic activity"/>
    <property type="evidence" value="ECO:0007669"/>
    <property type="project" value="InterPro"/>
</dbReference>
<dbReference type="OrthoDB" id="7185741at2"/>
<gene>
    <name evidence="2" type="ORF">SAMN04489807_1681</name>
</gene>
<dbReference type="PRINTS" id="PR00412">
    <property type="entry name" value="EPOXHYDRLASE"/>
</dbReference>
<protein>
    <submittedName>
        <fullName evidence="2">Pimeloyl-ACP methyl ester carboxylesterase</fullName>
    </submittedName>
</protein>
<accession>A0A1H4L6I2</accession>
<dbReference type="GO" id="GO:0016020">
    <property type="term" value="C:membrane"/>
    <property type="evidence" value="ECO:0007669"/>
    <property type="project" value="TreeGrafter"/>
</dbReference>
<dbReference type="InterPro" id="IPR029058">
    <property type="entry name" value="AB_hydrolase_fold"/>
</dbReference>
<evidence type="ECO:0000313" key="3">
    <source>
        <dbReference type="Proteomes" id="UP000183750"/>
    </source>
</evidence>
<reference evidence="3" key="1">
    <citation type="submission" date="2016-10" db="EMBL/GenBank/DDBJ databases">
        <authorList>
            <person name="Varghese N."/>
            <person name="Submissions S."/>
        </authorList>
    </citation>
    <scope>NUCLEOTIDE SEQUENCE [LARGE SCALE GENOMIC DNA]</scope>
    <source>
        <strain evidence="3">DSM 16089</strain>
    </source>
</reference>
<keyword evidence="3" id="KW-1185">Reference proteome</keyword>
<dbReference type="PANTHER" id="PTHR43798:SF33">
    <property type="entry name" value="HYDROLASE, PUTATIVE (AFU_ORTHOLOGUE AFUA_2G14860)-RELATED"/>
    <property type="match status" value="1"/>
</dbReference>
<dbReference type="Proteomes" id="UP000183750">
    <property type="component" value="Unassembled WGS sequence"/>
</dbReference>
<evidence type="ECO:0000313" key="2">
    <source>
        <dbReference type="EMBL" id="SEB66313.1"/>
    </source>
</evidence>
<dbReference type="SUPFAM" id="SSF53474">
    <property type="entry name" value="alpha/beta-Hydrolases"/>
    <property type="match status" value="1"/>
</dbReference>
<dbReference type="RefSeq" id="WP_060927379.1">
    <property type="nucleotide sequence ID" value="NZ_FNSQ01000005.1"/>
</dbReference>
<dbReference type="InterPro" id="IPR050266">
    <property type="entry name" value="AB_hydrolase_sf"/>
</dbReference>